<proteinExistence type="inferred from homology"/>
<dbReference type="Pfam" id="PF00593">
    <property type="entry name" value="TonB_dep_Rec_b-barrel"/>
    <property type="match status" value="1"/>
</dbReference>
<reference evidence="9 10" key="1">
    <citation type="submission" date="2020-10" db="EMBL/GenBank/DDBJ databases">
        <title>Phylogeny of dyella-like bacteria.</title>
        <authorList>
            <person name="Fu J."/>
        </authorList>
    </citation>
    <scope>NUCLEOTIDE SEQUENCE [LARGE SCALE GENOMIC DNA]</scope>
    <source>
        <strain evidence="9 10">KACC 19113</strain>
    </source>
</reference>
<evidence type="ECO:0000313" key="9">
    <source>
        <dbReference type="EMBL" id="MFK2877447.1"/>
    </source>
</evidence>
<dbReference type="RefSeq" id="WP_404613655.1">
    <property type="nucleotide sequence ID" value="NZ_JADIKK010000008.1"/>
</dbReference>
<evidence type="ECO:0000256" key="4">
    <source>
        <dbReference type="RuleBase" id="RU003357"/>
    </source>
</evidence>
<dbReference type="InterPro" id="IPR000531">
    <property type="entry name" value="Beta-barrel_TonB"/>
</dbReference>
<protein>
    <submittedName>
        <fullName evidence="9">TonB-dependent receptor</fullName>
    </submittedName>
</protein>
<keyword evidence="4" id="KW-0798">TonB box</keyword>
<evidence type="ECO:0000259" key="7">
    <source>
        <dbReference type="Pfam" id="PF00593"/>
    </source>
</evidence>
<comment type="similarity">
    <text evidence="4">Belongs to the TonB-dependent receptor family.</text>
</comment>
<feature type="chain" id="PRO_5045066185" evidence="6">
    <location>
        <begin position="35"/>
        <end position="1073"/>
    </location>
</feature>
<evidence type="ECO:0000313" key="10">
    <source>
        <dbReference type="Proteomes" id="UP001620339"/>
    </source>
</evidence>
<dbReference type="Gene3D" id="2.40.170.20">
    <property type="entry name" value="TonB-dependent receptor, beta-barrel domain"/>
    <property type="match status" value="1"/>
</dbReference>
<keyword evidence="10" id="KW-1185">Reference proteome</keyword>
<evidence type="ECO:0000259" key="8">
    <source>
        <dbReference type="Pfam" id="PF07715"/>
    </source>
</evidence>
<feature type="compositionally biased region" description="Low complexity" evidence="5">
    <location>
        <begin position="38"/>
        <end position="57"/>
    </location>
</feature>
<feature type="domain" description="TonB-dependent receptor-like beta-barrel" evidence="7">
    <location>
        <begin position="512"/>
        <end position="1034"/>
    </location>
</feature>
<keyword evidence="6" id="KW-0732">Signal</keyword>
<gene>
    <name evidence="9" type="ORF">ISP25_10240</name>
</gene>
<sequence length="1073" mass="116979">MTCLSRFFARKPLYAALTLAILSSGGCLSVAAHAEQAPAAAASSPSPQTTDNTTSDTTKTKTKTKTDGKKKAANEKPVVLQGMVVTGYRQSIDQNLQDKRNTNEIVEVVNAQNIAQFPAQNIADALQFVPGVVISRSDGEGKNISIRGLAPELTLTELNGNYVASADTSSGLDRSFNYQLLPANMFSSVKLYKSQMASLDEGGIGGVVEAHTRKPLDMKPNDGFLTVNETGADNNGKINPQVSGLYSWHNSDSTFGVLVSGAYDKRQETEYTSSATNWYWWANNYNTQPPVSVGGNQFGGYVEPNIPEWGNVPPGGIVDQGGRAYSGYWMPQQFSTSQTQLNLKNKAAQLTLQFKPSDRFQMTANYFRFQLDRDQITNTLEIPEWNLPTDTYANQQGNLLAPNGLTFDPSGTVVTGANYRLPAAGTGCNSLTNPITGAQRQPVDVCSTQTPWLNGNYSVEKATSQTANIEGEWNTGGILSGTFNLGRTWATGGPSVEFGVAAKPRNFVNGQWVDGSGYSQWTLNGSEGTPGISASTDTLQNMLNGEGQVDLGSTGSGFINTATSQNVAQADFTLDFDDGWLSSVQFGAKYRYNTAFQQSGQLRWYCPGTDQQFQSCDPNAGNLQPSLLLPYELTTNTLAYHDNIFPGINFPAYYNYLNQTYDPVKYMDPDNQARVRESISAAYVQVNFDTDTLHGNFGLRYVDTLQDVTTADQVTTYFADYYHGADGSILICPASGLNSAGGPCAPGDFEYLPQQCTTFAAGQAGKCSYYEAYTLNTQRRRYRNFLPSFNLVWNFADDFDLRVAANRAMARANYGDLAQLGSLNDYLPTYYSDRSQFGAPLPGWYGSGADNNLQPFLATQYDAAVEWYYAPESVLGFDLFYKTVKNFVVPVQVNNFTVDVNSTPTLFAQYSTNANGQAGVSKGIELYTQHTWSSGFGVIANYTLNKTNSTAVSIGDTRIGSASLIGSAKYAGNLSLFYQKNGLLLRASSNWTGRVMDGLAAGLPEYTAPYNEVDLNGQYQINKHLMVTASVLNLTRSTTRSYLGSDTTDRLNTLEYDGRQYYVGLTYNFGTGD</sequence>
<evidence type="ECO:0000256" key="6">
    <source>
        <dbReference type="SAM" id="SignalP"/>
    </source>
</evidence>
<feature type="signal peptide" evidence="6">
    <location>
        <begin position="1"/>
        <end position="34"/>
    </location>
</feature>
<dbReference type="Gene3D" id="2.170.130.10">
    <property type="entry name" value="TonB-dependent receptor, plug domain"/>
    <property type="match status" value="1"/>
</dbReference>
<dbReference type="NCBIfam" id="TIGR01782">
    <property type="entry name" value="TonB-Xanth-Caul"/>
    <property type="match status" value="1"/>
</dbReference>
<keyword evidence="9" id="KW-0675">Receptor</keyword>
<keyword evidence="2 4" id="KW-0472">Membrane</keyword>
<dbReference type="EMBL" id="JADIKK010000008">
    <property type="protein sequence ID" value="MFK2877447.1"/>
    <property type="molecule type" value="Genomic_DNA"/>
</dbReference>
<dbReference type="InterPro" id="IPR012910">
    <property type="entry name" value="Plug_dom"/>
</dbReference>
<dbReference type="Pfam" id="PF07715">
    <property type="entry name" value="Plug"/>
    <property type="match status" value="1"/>
</dbReference>
<dbReference type="PANTHER" id="PTHR40980:SF3">
    <property type="entry name" value="TONB-DEPENDENT RECEPTOR-LIKE BETA-BARREL DOMAIN-CONTAINING PROTEIN"/>
    <property type="match status" value="1"/>
</dbReference>
<dbReference type="Proteomes" id="UP001620339">
    <property type="component" value="Unassembled WGS sequence"/>
</dbReference>
<feature type="compositionally biased region" description="Basic and acidic residues" evidence="5">
    <location>
        <begin position="64"/>
        <end position="73"/>
    </location>
</feature>
<keyword evidence="3" id="KW-0998">Cell outer membrane</keyword>
<evidence type="ECO:0000256" key="2">
    <source>
        <dbReference type="ARBA" id="ARBA00023136"/>
    </source>
</evidence>
<dbReference type="SUPFAM" id="SSF56935">
    <property type="entry name" value="Porins"/>
    <property type="match status" value="1"/>
</dbReference>
<dbReference type="InterPro" id="IPR036942">
    <property type="entry name" value="Beta-barrel_TonB_sf"/>
</dbReference>
<evidence type="ECO:0000256" key="5">
    <source>
        <dbReference type="SAM" id="MobiDB-lite"/>
    </source>
</evidence>
<organism evidence="9 10">
    <name type="scientific">Rhodanobacter hydrolyticus</name>
    <dbReference type="NCBI Taxonomy" id="2250595"/>
    <lineage>
        <taxon>Bacteria</taxon>
        <taxon>Pseudomonadati</taxon>
        <taxon>Pseudomonadota</taxon>
        <taxon>Gammaproteobacteria</taxon>
        <taxon>Lysobacterales</taxon>
        <taxon>Rhodanobacteraceae</taxon>
        <taxon>Rhodanobacter</taxon>
    </lineage>
</organism>
<comment type="subcellular location">
    <subcellularLocation>
        <location evidence="1 4">Cell outer membrane</location>
    </subcellularLocation>
</comment>
<dbReference type="PANTHER" id="PTHR40980">
    <property type="entry name" value="PLUG DOMAIN-CONTAINING PROTEIN"/>
    <property type="match status" value="1"/>
</dbReference>
<name>A0ABW8J5A0_9GAMM</name>
<evidence type="ECO:0000256" key="1">
    <source>
        <dbReference type="ARBA" id="ARBA00004442"/>
    </source>
</evidence>
<dbReference type="InterPro" id="IPR037066">
    <property type="entry name" value="Plug_dom_sf"/>
</dbReference>
<comment type="caution">
    <text evidence="9">The sequence shown here is derived from an EMBL/GenBank/DDBJ whole genome shotgun (WGS) entry which is preliminary data.</text>
</comment>
<accession>A0ABW8J5A0</accession>
<evidence type="ECO:0000256" key="3">
    <source>
        <dbReference type="ARBA" id="ARBA00023237"/>
    </source>
</evidence>
<feature type="domain" description="TonB-dependent receptor plug" evidence="8">
    <location>
        <begin position="98"/>
        <end position="207"/>
    </location>
</feature>
<dbReference type="InterPro" id="IPR010104">
    <property type="entry name" value="TonB_rcpt_bac"/>
</dbReference>
<feature type="region of interest" description="Disordered" evidence="5">
    <location>
        <begin position="38"/>
        <end position="73"/>
    </location>
</feature>
<dbReference type="PROSITE" id="PS51257">
    <property type="entry name" value="PROKAR_LIPOPROTEIN"/>
    <property type="match status" value="1"/>
</dbReference>